<reference evidence="2" key="1">
    <citation type="journal article" date="2019" name="Int. J. Syst. Evol. Microbiol.">
        <title>The Global Catalogue of Microorganisms (GCM) 10K type strain sequencing project: providing services to taxonomists for standard genome sequencing and annotation.</title>
        <authorList>
            <consortium name="The Broad Institute Genomics Platform"/>
            <consortium name="The Broad Institute Genome Sequencing Center for Infectious Disease"/>
            <person name="Wu L."/>
            <person name="Ma J."/>
        </authorList>
    </citation>
    <scope>NUCLEOTIDE SEQUENCE [LARGE SCALE GENOMIC DNA]</scope>
    <source>
        <strain evidence="2">TBRC 1276</strain>
    </source>
</reference>
<gene>
    <name evidence="1" type="ORF">ACFOY2_50880</name>
</gene>
<evidence type="ECO:0000313" key="1">
    <source>
        <dbReference type="EMBL" id="MFC4015595.1"/>
    </source>
</evidence>
<dbReference type="SUPFAM" id="SSF51197">
    <property type="entry name" value="Clavaminate synthase-like"/>
    <property type="match status" value="1"/>
</dbReference>
<dbReference type="InterPro" id="IPR008775">
    <property type="entry name" value="Phytyl_CoA_dOase-like"/>
</dbReference>
<keyword evidence="2" id="KW-1185">Reference proteome</keyword>
<proteinExistence type="predicted"/>
<protein>
    <submittedName>
        <fullName evidence="1">Phytanoyl-CoA dioxygenase family protein</fullName>
    </submittedName>
</protein>
<comment type="caution">
    <text evidence="1">The sequence shown here is derived from an EMBL/GenBank/DDBJ whole genome shotgun (WGS) entry which is preliminary data.</text>
</comment>
<accession>A0ABV8GSB2</accession>
<dbReference type="Gene3D" id="2.60.120.620">
    <property type="entry name" value="q2cbj1_9rhob like domain"/>
    <property type="match status" value="1"/>
</dbReference>
<dbReference type="Pfam" id="PF05721">
    <property type="entry name" value="PhyH"/>
    <property type="match status" value="1"/>
</dbReference>
<dbReference type="EMBL" id="JBHSBI010000047">
    <property type="protein sequence ID" value="MFC4015595.1"/>
    <property type="molecule type" value="Genomic_DNA"/>
</dbReference>
<dbReference type="PANTHER" id="PTHR20883:SF48">
    <property type="entry name" value="ECTOINE DIOXYGENASE"/>
    <property type="match status" value="1"/>
</dbReference>
<organism evidence="1 2">
    <name type="scientific">Nonomuraea purpurea</name>
    <dbReference type="NCBI Taxonomy" id="1849276"/>
    <lineage>
        <taxon>Bacteria</taxon>
        <taxon>Bacillati</taxon>
        <taxon>Actinomycetota</taxon>
        <taxon>Actinomycetes</taxon>
        <taxon>Streptosporangiales</taxon>
        <taxon>Streptosporangiaceae</taxon>
        <taxon>Nonomuraea</taxon>
    </lineage>
</organism>
<dbReference type="RefSeq" id="WP_379535408.1">
    <property type="nucleotide sequence ID" value="NZ_JBHSBI010000047.1"/>
</dbReference>
<dbReference type="PANTHER" id="PTHR20883">
    <property type="entry name" value="PHYTANOYL-COA DIOXYGENASE DOMAIN CONTAINING 1"/>
    <property type="match status" value="1"/>
</dbReference>
<dbReference type="Proteomes" id="UP001595851">
    <property type="component" value="Unassembled WGS sequence"/>
</dbReference>
<keyword evidence="1" id="KW-0223">Dioxygenase</keyword>
<keyword evidence="1" id="KW-0560">Oxidoreductase</keyword>
<sequence length="301" mass="32484">MPEVLPCPTADPSQAARNLDRHGFCVLTDALPSGIRAEMRARITEQAIGERKLDAGTDDGAVYLGGAGRAERANRRVWALMNKGEIFQQPLMQADVLQLVSQVLGPDFLLSAIQANFVSPHDDPLPFHSDQGYVTRPWPPYSLTASVIWMLDDFTEKNGATTVVPGTHLPQEDDDPNAMMVRARLIRKGGIPICGPAGSALIFDGRIMHGTGINTTDATRLAVLTYFCRPFLRQQENFALSVAPHVLDTLPDSIKALLGFQVWKTLGSVEGVCAEGAIVERPQAPTGAVNTTGEPLYVGAT</sequence>
<name>A0ABV8GSB2_9ACTN</name>
<dbReference type="GO" id="GO:0051213">
    <property type="term" value="F:dioxygenase activity"/>
    <property type="evidence" value="ECO:0007669"/>
    <property type="project" value="UniProtKB-KW"/>
</dbReference>
<evidence type="ECO:0000313" key="2">
    <source>
        <dbReference type="Proteomes" id="UP001595851"/>
    </source>
</evidence>